<proteinExistence type="predicted"/>
<dbReference type="Proteomes" id="UP001219525">
    <property type="component" value="Unassembled WGS sequence"/>
</dbReference>
<dbReference type="EMBL" id="JARJCW010000019">
    <property type="protein sequence ID" value="KAJ7214466.1"/>
    <property type="molecule type" value="Genomic_DNA"/>
</dbReference>
<name>A0AAD6YHS3_9AGAR</name>
<sequence>MNPSFQLDKSTIPHFSAAVHIAQSSHEFVPRRRAFHSHKRFSVYISSQFDATPSQLQAACIVRSLAIIRDRLAEPGVQVFFSGLKLGCDVLGRRITEWNGRERKTTTYGARLRKFLDEGLSAGVRVRQNLLHVGDSGIHGDLCGAGVSMRAEATRVRGKREDDATQLAKQNFFWSMSSKRGLISVLSNGFSLAASAMHWSGPASGSDVSEGRKWARERRRGPQAHLDLLVGAAVAQGLDRRGHPVDLAFDLVEARVERGNVARGGRGEADGDGGEEDEGARDEHRGGRANTAYGSLLSNWDAFCGASDLAPQSLAIWKGALPPVGRHESARAVNAH</sequence>
<comment type="caution">
    <text evidence="2">The sequence shown here is derived from an EMBL/GenBank/DDBJ whole genome shotgun (WGS) entry which is preliminary data.</text>
</comment>
<gene>
    <name evidence="2" type="ORF">GGX14DRAFT_610937</name>
</gene>
<evidence type="ECO:0000313" key="3">
    <source>
        <dbReference type="Proteomes" id="UP001219525"/>
    </source>
</evidence>
<dbReference type="AlphaFoldDB" id="A0AAD6YHS3"/>
<accession>A0AAD6YHS3</accession>
<feature type="region of interest" description="Disordered" evidence="1">
    <location>
        <begin position="262"/>
        <end position="287"/>
    </location>
</feature>
<evidence type="ECO:0000313" key="2">
    <source>
        <dbReference type="EMBL" id="KAJ7214466.1"/>
    </source>
</evidence>
<organism evidence="2 3">
    <name type="scientific">Mycena pura</name>
    <dbReference type="NCBI Taxonomy" id="153505"/>
    <lineage>
        <taxon>Eukaryota</taxon>
        <taxon>Fungi</taxon>
        <taxon>Dikarya</taxon>
        <taxon>Basidiomycota</taxon>
        <taxon>Agaricomycotina</taxon>
        <taxon>Agaricomycetes</taxon>
        <taxon>Agaricomycetidae</taxon>
        <taxon>Agaricales</taxon>
        <taxon>Marasmiineae</taxon>
        <taxon>Mycenaceae</taxon>
        <taxon>Mycena</taxon>
    </lineage>
</organism>
<protein>
    <submittedName>
        <fullName evidence="2">Uncharacterized protein</fullName>
    </submittedName>
</protein>
<keyword evidence="3" id="KW-1185">Reference proteome</keyword>
<reference evidence="2" key="1">
    <citation type="submission" date="2023-03" db="EMBL/GenBank/DDBJ databases">
        <title>Massive genome expansion in bonnet fungi (Mycena s.s.) driven by repeated elements and novel gene families across ecological guilds.</title>
        <authorList>
            <consortium name="Lawrence Berkeley National Laboratory"/>
            <person name="Harder C.B."/>
            <person name="Miyauchi S."/>
            <person name="Viragh M."/>
            <person name="Kuo A."/>
            <person name="Thoen E."/>
            <person name="Andreopoulos B."/>
            <person name="Lu D."/>
            <person name="Skrede I."/>
            <person name="Drula E."/>
            <person name="Henrissat B."/>
            <person name="Morin E."/>
            <person name="Kohler A."/>
            <person name="Barry K."/>
            <person name="LaButti K."/>
            <person name="Morin E."/>
            <person name="Salamov A."/>
            <person name="Lipzen A."/>
            <person name="Mereny Z."/>
            <person name="Hegedus B."/>
            <person name="Baldrian P."/>
            <person name="Stursova M."/>
            <person name="Weitz H."/>
            <person name="Taylor A."/>
            <person name="Grigoriev I.V."/>
            <person name="Nagy L.G."/>
            <person name="Martin F."/>
            <person name="Kauserud H."/>
        </authorList>
    </citation>
    <scope>NUCLEOTIDE SEQUENCE</scope>
    <source>
        <strain evidence="2">9144</strain>
    </source>
</reference>
<evidence type="ECO:0000256" key="1">
    <source>
        <dbReference type="SAM" id="MobiDB-lite"/>
    </source>
</evidence>
<feature type="compositionally biased region" description="Acidic residues" evidence="1">
    <location>
        <begin position="270"/>
        <end position="280"/>
    </location>
</feature>